<evidence type="ECO:0000256" key="1">
    <source>
        <dbReference type="ARBA" id="ARBA00022737"/>
    </source>
</evidence>
<sequence length="470" mass="52322">MADALCGPSNPLQNLQKHTQVDRTLQQDRLVGARQPLDQSFRTADPRAGSLDADFHAFENALPNQFQFQQPHDFANAFPMYRPSSQPAMNGWASDFQKLSINEQPVPAQQFRQEAPLVRSTVGGWHTEFMRQRSSASTPVSQGKQAVREPQMNNMPPSMMMSNYSQPIYGQYNGMYQDSGFRQQQQHTPATMEQQAPQMSDADFEAAFADAFAHAQEMDQANLQATTQETPLQQEQTAVEPMENVKIGSDAIQYREWKDRTAEQDTRDADELARTAGQLLTSVQHDTSTKFQNSSFLDLMRRIRDREVEVQNNDLTNVATGEAATTISSDHLREPNGLFEPISDPKATNSTSSHFDFPDMDGVYAPSAADIEETAGQPQQPALWATGAQHTHPPYTTYGFDDDQYPAQQETLQPLHPGGKYYPDQSPRLQRAAPEMSGAVPVTMGGSPSAISASDFEYVDESGNLARRFS</sequence>
<protein>
    <recommendedName>
        <fullName evidence="6">Peroxin 20</fullName>
    </recommendedName>
</protein>
<dbReference type="GeneID" id="25276092"/>
<keyword evidence="1" id="KW-0677">Repeat</keyword>
<dbReference type="HOGENOM" id="CLU_039527_0_0_1"/>
<dbReference type="Gene3D" id="6.10.280.230">
    <property type="match status" value="1"/>
</dbReference>
<evidence type="ECO:0000256" key="3">
    <source>
        <dbReference type="SAM" id="MobiDB-lite"/>
    </source>
</evidence>
<reference evidence="4 5" key="1">
    <citation type="submission" date="2013-03" db="EMBL/GenBank/DDBJ databases">
        <title>The Genome Sequence of Exophiala aquamarina CBS 119918.</title>
        <authorList>
            <consortium name="The Broad Institute Genomics Platform"/>
            <person name="Cuomo C."/>
            <person name="de Hoog S."/>
            <person name="Gorbushina A."/>
            <person name="Walker B."/>
            <person name="Young S.K."/>
            <person name="Zeng Q."/>
            <person name="Gargeya S."/>
            <person name="Fitzgerald M."/>
            <person name="Haas B."/>
            <person name="Abouelleil A."/>
            <person name="Allen A.W."/>
            <person name="Alvarado L."/>
            <person name="Arachchi H.M."/>
            <person name="Berlin A.M."/>
            <person name="Chapman S.B."/>
            <person name="Gainer-Dewar J."/>
            <person name="Goldberg J."/>
            <person name="Griggs A."/>
            <person name="Gujja S."/>
            <person name="Hansen M."/>
            <person name="Howarth C."/>
            <person name="Imamovic A."/>
            <person name="Ireland A."/>
            <person name="Larimer J."/>
            <person name="McCowan C."/>
            <person name="Murphy C."/>
            <person name="Pearson M."/>
            <person name="Poon T.W."/>
            <person name="Priest M."/>
            <person name="Roberts A."/>
            <person name="Saif S."/>
            <person name="Shea T."/>
            <person name="Sisk P."/>
            <person name="Sykes S."/>
            <person name="Wortman J."/>
            <person name="Nusbaum C."/>
            <person name="Birren B."/>
        </authorList>
    </citation>
    <scope>NUCLEOTIDE SEQUENCE [LARGE SCALE GENOMIC DNA]</scope>
    <source>
        <strain evidence="4 5">CBS 119918</strain>
    </source>
</reference>
<accession>A0A072PUZ1</accession>
<comment type="caution">
    <text evidence="4">The sequence shown here is derived from an EMBL/GenBank/DDBJ whole genome shotgun (WGS) entry which is preliminary data.</text>
</comment>
<organism evidence="4 5">
    <name type="scientific">Exophiala aquamarina CBS 119918</name>
    <dbReference type="NCBI Taxonomy" id="1182545"/>
    <lineage>
        <taxon>Eukaryota</taxon>
        <taxon>Fungi</taxon>
        <taxon>Dikarya</taxon>
        <taxon>Ascomycota</taxon>
        <taxon>Pezizomycotina</taxon>
        <taxon>Eurotiomycetes</taxon>
        <taxon>Chaetothyriomycetidae</taxon>
        <taxon>Chaetothyriales</taxon>
        <taxon>Herpotrichiellaceae</taxon>
        <taxon>Exophiala</taxon>
    </lineage>
</organism>
<dbReference type="OrthoDB" id="5407351at2759"/>
<dbReference type="InterPro" id="IPR024111">
    <property type="entry name" value="PEX5/PEX5L"/>
</dbReference>
<dbReference type="Proteomes" id="UP000027920">
    <property type="component" value="Unassembled WGS sequence"/>
</dbReference>
<dbReference type="GO" id="GO:0005778">
    <property type="term" value="C:peroxisomal membrane"/>
    <property type="evidence" value="ECO:0007669"/>
    <property type="project" value="TreeGrafter"/>
</dbReference>
<evidence type="ECO:0008006" key="6">
    <source>
        <dbReference type="Google" id="ProtNLM"/>
    </source>
</evidence>
<dbReference type="PANTHER" id="PTHR10130">
    <property type="entry name" value="PEROXISOMAL TARGETING SIGNAL 1 RECEPTOR PEX5"/>
    <property type="match status" value="1"/>
</dbReference>
<dbReference type="EMBL" id="AMGV01000001">
    <property type="protein sequence ID" value="KEF63168.1"/>
    <property type="molecule type" value="Genomic_DNA"/>
</dbReference>
<feature type="region of interest" description="Disordered" evidence="3">
    <location>
        <begin position="131"/>
        <end position="158"/>
    </location>
</feature>
<evidence type="ECO:0000313" key="4">
    <source>
        <dbReference type="EMBL" id="KEF63168.1"/>
    </source>
</evidence>
<dbReference type="GO" id="GO:0016560">
    <property type="term" value="P:protein import into peroxisome matrix, docking"/>
    <property type="evidence" value="ECO:0007669"/>
    <property type="project" value="TreeGrafter"/>
</dbReference>
<evidence type="ECO:0000313" key="5">
    <source>
        <dbReference type="Proteomes" id="UP000027920"/>
    </source>
</evidence>
<feature type="compositionally biased region" description="Polar residues" evidence="3">
    <location>
        <begin position="132"/>
        <end position="144"/>
    </location>
</feature>
<name>A0A072PUZ1_9EURO</name>
<evidence type="ECO:0000256" key="2">
    <source>
        <dbReference type="ARBA" id="ARBA00022803"/>
    </source>
</evidence>
<keyword evidence="5" id="KW-1185">Reference proteome</keyword>
<dbReference type="PANTHER" id="PTHR10130:SF4">
    <property type="entry name" value="MICROBODY (PEROXISOME) BIOGENESIS PROTEIN PEROXIN 20 (EUROFUNG)"/>
    <property type="match status" value="1"/>
</dbReference>
<dbReference type="STRING" id="1182545.A0A072PUZ1"/>
<proteinExistence type="predicted"/>
<dbReference type="GO" id="GO:0005052">
    <property type="term" value="F:peroxisome matrix targeting signal-1 binding"/>
    <property type="evidence" value="ECO:0007669"/>
    <property type="project" value="TreeGrafter"/>
</dbReference>
<dbReference type="VEuPathDB" id="FungiDB:A1O9_01144"/>
<dbReference type="RefSeq" id="XP_013265758.1">
    <property type="nucleotide sequence ID" value="XM_013410304.1"/>
</dbReference>
<gene>
    <name evidence="4" type="ORF">A1O9_01144</name>
</gene>
<keyword evidence="2" id="KW-0802">TPR repeat</keyword>
<dbReference type="AlphaFoldDB" id="A0A072PUZ1"/>
<dbReference type="GO" id="GO:0005829">
    <property type="term" value="C:cytosol"/>
    <property type="evidence" value="ECO:0007669"/>
    <property type="project" value="TreeGrafter"/>
</dbReference>